<proteinExistence type="predicted"/>
<dbReference type="EMBL" id="CADCTY010001385">
    <property type="protein sequence ID" value="CAA9368987.1"/>
    <property type="molecule type" value="Genomic_DNA"/>
</dbReference>
<name>A0A6J4MU99_9CYAN</name>
<sequence>MTEDGRWELVDFERPANAIYRCRHDAEGSLYAFLPSFCPANKYGIMPNPGASKEQLSWKLRAISAAVP</sequence>
<dbReference type="AlphaFoldDB" id="A0A6J4MU99"/>
<reference evidence="1" key="1">
    <citation type="submission" date="2020-02" db="EMBL/GenBank/DDBJ databases">
        <authorList>
            <person name="Meier V. D."/>
        </authorList>
    </citation>
    <scope>NUCLEOTIDE SEQUENCE</scope>
    <source>
        <strain evidence="1">AVDCRST_MAG94</strain>
    </source>
</reference>
<accession>A0A6J4MU99</accession>
<protein>
    <submittedName>
        <fullName evidence="1">Uncharacterized protein</fullName>
    </submittedName>
</protein>
<organism evidence="1">
    <name type="scientific">uncultured Leptolyngbya sp</name>
    <dbReference type="NCBI Taxonomy" id="332963"/>
    <lineage>
        <taxon>Bacteria</taxon>
        <taxon>Bacillati</taxon>
        <taxon>Cyanobacteriota</taxon>
        <taxon>Cyanophyceae</taxon>
        <taxon>Leptolyngbyales</taxon>
        <taxon>Leptolyngbyaceae</taxon>
        <taxon>Leptolyngbya group</taxon>
        <taxon>Leptolyngbya</taxon>
        <taxon>environmental samples</taxon>
    </lineage>
</organism>
<gene>
    <name evidence="1" type="ORF">AVDCRST_MAG94-3987</name>
</gene>
<evidence type="ECO:0000313" key="1">
    <source>
        <dbReference type="EMBL" id="CAA9368987.1"/>
    </source>
</evidence>